<reference evidence="2 3" key="1">
    <citation type="submission" date="2020-08" db="EMBL/GenBank/DDBJ databases">
        <title>Genomic Encyclopedia of Type Strains, Phase IV (KMG-IV): sequencing the most valuable type-strain genomes for metagenomic binning, comparative biology and taxonomic classification.</title>
        <authorList>
            <person name="Goeker M."/>
        </authorList>
    </citation>
    <scope>NUCLEOTIDE SEQUENCE [LARGE SCALE GENOMIC DNA]</scope>
    <source>
        <strain evidence="2 3">DSM 103377</strain>
    </source>
</reference>
<evidence type="ECO:0000313" key="3">
    <source>
        <dbReference type="Proteomes" id="UP000553766"/>
    </source>
</evidence>
<proteinExistence type="predicted"/>
<dbReference type="Proteomes" id="UP000553766">
    <property type="component" value="Unassembled WGS sequence"/>
</dbReference>
<keyword evidence="1" id="KW-0812">Transmembrane</keyword>
<evidence type="ECO:0000313" key="2">
    <source>
        <dbReference type="EMBL" id="MBB5514619.1"/>
    </source>
</evidence>
<name>A0A840WHM3_9RHOB</name>
<dbReference type="AlphaFoldDB" id="A0A840WHM3"/>
<gene>
    <name evidence="2" type="ORF">FHS89_000617</name>
</gene>
<organism evidence="2 3">
    <name type="scientific">Rubricella aquisinus</name>
    <dbReference type="NCBI Taxonomy" id="2028108"/>
    <lineage>
        <taxon>Bacteria</taxon>
        <taxon>Pseudomonadati</taxon>
        <taxon>Pseudomonadota</taxon>
        <taxon>Alphaproteobacteria</taxon>
        <taxon>Rhodobacterales</taxon>
        <taxon>Paracoccaceae</taxon>
        <taxon>Rubricella</taxon>
    </lineage>
</organism>
<keyword evidence="1" id="KW-1133">Transmembrane helix</keyword>
<protein>
    <submittedName>
        <fullName evidence="2">Uncharacterized protein</fullName>
    </submittedName>
</protein>
<dbReference type="EMBL" id="JACIJS010000001">
    <property type="protein sequence ID" value="MBB5514619.1"/>
    <property type="molecule type" value="Genomic_DNA"/>
</dbReference>
<comment type="caution">
    <text evidence="2">The sequence shown here is derived from an EMBL/GenBank/DDBJ whole genome shotgun (WGS) entry which is preliminary data.</text>
</comment>
<evidence type="ECO:0000256" key="1">
    <source>
        <dbReference type="SAM" id="Phobius"/>
    </source>
</evidence>
<keyword evidence="3" id="KW-1185">Reference proteome</keyword>
<accession>A0A840WHM3</accession>
<dbReference type="RefSeq" id="WP_184008358.1">
    <property type="nucleotide sequence ID" value="NZ_JACIJS010000001.1"/>
</dbReference>
<sequence>MPFLRPEAVSWLRRHGETLGALAVFGLGLAMFARGAIGGLPFYIGVGGCLILVSFLFIRGAVERLRLSRGQVAPGVVLLDERRLGYFGPDTGGFLETDSLCRVELDIRRGEALWHLTGEQGESLTVPYGAEGAAQLYDLFARLPGLRLSPALDLIENETLGRHLIWTATPATPDRMIPRPGLH</sequence>
<feature type="transmembrane region" description="Helical" evidence="1">
    <location>
        <begin position="43"/>
        <end position="62"/>
    </location>
</feature>
<keyword evidence="1" id="KW-0472">Membrane</keyword>